<feature type="transmembrane region" description="Helical" evidence="6">
    <location>
        <begin position="84"/>
        <end position="105"/>
    </location>
</feature>
<dbReference type="EMBL" id="BPFH01000003">
    <property type="protein sequence ID" value="GIT95020.1"/>
    <property type="molecule type" value="Genomic_DNA"/>
</dbReference>
<feature type="transmembrane region" description="Helical" evidence="6">
    <location>
        <begin position="60"/>
        <end position="78"/>
    </location>
</feature>
<feature type="domain" description="EamA" evidence="7">
    <location>
        <begin position="144"/>
        <end position="278"/>
    </location>
</feature>
<dbReference type="InterPro" id="IPR037185">
    <property type="entry name" value="EmrE-like"/>
</dbReference>
<evidence type="ECO:0000259" key="7">
    <source>
        <dbReference type="Pfam" id="PF00892"/>
    </source>
</evidence>
<dbReference type="SUPFAM" id="SSF103481">
    <property type="entry name" value="Multidrug resistance efflux transporter EmrE"/>
    <property type="match status" value="2"/>
</dbReference>
<keyword evidence="3 6" id="KW-0812">Transmembrane</keyword>
<dbReference type="Pfam" id="PF00892">
    <property type="entry name" value="EamA"/>
    <property type="match status" value="2"/>
</dbReference>
<name>A0ABQ4NKS4_9RHOB</name>
<feature type="transmembrane region" description="Helical" evidence="6">
    <location>
        <begin position="237"/>
        <end position="254"/>
    </location>
</feature>
<feature type="transmembrane region" description="Helical" evidence="6">
    <location>
        <begin position="112"/>
        <end position="129"/>
    </location>
</feature>
<keyword evidence="9" id="KW-1185">Reference proteome</keyword>
<comment type="subcellular location">
    <subcellularLocation>
        <location evidence="1">Membrane</location>
        <topology evidence="1">Multi-pass membrane protein</topology>
    </subcellularLocation>
</comment>
<evidence type="ECO:0000256" key="6">
    <source>
        <dbReference type="SAM" id="Phobius"/>
    </source>
</evidence>
<proteinExistence type="inferred from homology"/>
<dbReference type="RefSeq" id="WP_220748544.1">
    <property type="nucleotide sequence ID" value="NZ_BPFH01000003.1"/>
</dbReference>
<gene>
    <name evidence="8" type="ORF">JANAI62_16430</name>
</gene>
<evidence type="ECO:0000256" key="2">
    <source>
        <dbReference type="ARBA" id="ARBA00007362"/>
    </source>
</evidence>
<sequence>MLLFSILVAGSFPLGAAAANDIPPIVLNAVRFAIAACVIGMAVALRGGIPREALSAPWRYGLLGGLFSSYFVLMFEGLKTATPVSAAAVFTLTPVLTAGFAWLLLGQVTTGRIWRALALGGIGSLWVIFRGDLNLLLGLDVGRGEVIYFVGCTAHALYTPLVRRLNRGESALVFTFGTLIGGTIVLAGLGLPAALHVSWMQLPSRVWIAIGYTALAASAATFVLLQFAALRLPASKVMAYTYLVPTWVIVWDVALGRPPVLGAALVGVVLTVCALLALLRD</sequence>
<feature type="transmembrane region" description="Helical" evidence="6">
    <location>
        <begin position="29"/>
        <end position="48"/>
    </location>
</feature>
<comment type="caution">
    <text evidence="8">The sequence shown here is derived from an EMBL/GenBank/DDBJ whole genome shotgun (WGS) entry which is preliminary data.</text>
</comment>
<evidence type="ECO:0000313" key="8">
    <source>
        <dbReference type="EMBL" id="GIT95020.1"/>
    </source>
</evidence>
<evidence type="ECO:0000256" key="3">
    <source>
        <dbReference type="ARBA" id="ARBA00022692"/>
    </source>
</evidence>
<feature type="transmembrane region" description="Helical" evidence="6">
    <location>
        <begin position="171"/>
        <end position="194"/>
    </location>
</feature>
<reference evidence="8 9" key="1">
    <citation type="submission" date="2021-05" db="EMBL/GenBank/DDBJ databases">
        <title>Bacteria Genome sequencing.</title>
        <authorList>
            <person name="Takabe Y."/>
            <person name="Nakajima Y."/>
            <person name="Suzuki S."/>
            <person name="Shiozaki T."/>
        </authorList>
    </citation>
    <scope>NUCLEOTIDE SEQUENCE [LARGE SCALE GENOMIC DNA]</scope>
    <source>
        <strain evidence="8 9">AI_62</strain>
    </source>
</reference>
<comment type="similarity">
    <text evidence="2">Belongs to the EamA transporter family.</text>
</comment>
<feature type="domain" description="EamA" evidence="7">
    <location>
        <begin position="1"/>
        <end position="128"/>
    </location>
</feature>
<evidence type="ECO:0000256" key="5">
    <source>
        <dbReference type="ARBA" id="ARBA00023136"/>
    </source>
</evidence>
<evidence type="ECO:0000256" key="1">
    <source>
        <dbReference type="ARBA" id="ARBA00004141"/>
    </source>
</evidence>
<dbReference type="Proteomes" id="UP000786693">
    <property type="component" value="Unassembled WGS sequence"/>
</dbReference>
<dbReference type="PANTHER" id="PTHR32322:SF2">
    <property type="entry name" value="EAMA DOMAIN-CONTAINING PROTEIN"/>
    <property type="match status" value="1"/>
</dbReference>
<keyword evidence="4 6" id="KW-1133">Transmembrane helix</keyword>
<evidence type="ECO:0000313" key="9">
    <source>
        <dbReference type="Proteomes" id="UP000786693"/>
    </source>
</evidence>
<keyword evidence="5 6" id="KW-0472">Membrane</keyword>
<protein>
    <submittedName>
        <fullName evidence="8">Multidrug DMT transporter</fullName>
    </submittedName>
</protein>
<dbReference type="InterPro" id="IPR050638">
    <property type="entry name" value="AA-Vitamin_Transporters"/>
</dbReference>
<dbReference type="InterPro" id="IPR000620">
    <property type="entry name" value="EamA_dom"/>
</dbReference>
<feature type="transmembrane region" description="Helical" evidence="6">
    <location>
        <begin position="260"/>
        <end position="279"/>
    </location>
</feature>
<accession>A0ABQ4NKS4</accession>
<feature type="transmembrane region" description="Helical" evidence="6">
    <location>
        <begin position="141"/>
        <end position="159"/>
    </location>
</feature>
<evidence type="ECO:0000256" key="4">
    <source>
        <dbReference type="ARBA" id="ARBA00022989"/>
    </source>
</evidence>
<dbReference type="PANTHER" id="PTHR32322">
    <property type="entry name" value="INNER MEMBRANE TRANSPORTER"/>
    <property type="match status" value="1"/>
</dbReference>
<organism evidence="8 9">
    <name type="scientific">Jannaschia pagri</name>
    <dbReference type="NCBI Taxonomy" id="2829797"/>
    <lineage>
        <taxon>Bacteria</taxon>
        <taxon>Pseudomonadati</taxon>
        <taxon>Pseudomonadota</taxon>
        <taxon>Alphaproteobacteria</taxon>
        <taxon>Rhodobacterales</taxon>
        <taxon>Roseobacteraceae</taxon>
        <taxon>Jannaschia</taxon>
    </lineage>
</organism>
<feature type="transmembrane region" description="Helical" evidence="6">
    <location>
        <begin position="206"/>
        <end position="225"/>
    </location>
</feature>